<evidence type="ECO:0000313" key="1">
    <source>
        <dbReference type="EMBL" id="KAJ8131992.1"/>
    </source>
</evidence>
<gene>
    <name evidence="1" type="ORF">O1611_g1636</name>
</gene>
<proteinExistence type="predicted"/>
<dbReference type="Proteomes" id="UP001153332">
    <property type="component" value="Unassembled WGS sequence"/>
</dbReference>
<organism evidence="1 2">
    <name type="scientific">Lasiodiplodia mahajangana</name>
    <dbReference type="NCBI Taxonomy" id="1108764"/>
    <lineage>
        <taxon>Eukaryota</taxon>
        <taxon>Fungi</taxon>
        <taxon>Dikarya</taxon>
        <taxon>Ascomycota</taxon>
        <taxon>Pezizomycotina</taxon>
        <taxon>Dothideomycetes</taxon>
        <taxon>Dothideomycetes incertae sedis</taxon>
        <taxon>Botryosphaeriales</taxon>
        <taxon>Botryosphaeriaceae</taxon>
        <taxon>Lasiodiplodia</taxon>
    </lineage>
</organism>
<accession>A0ACC2JWU9</accession>
<reference evidence="1" key="1">
    <citation type="submission" date="2022-12" db="EMBL/GenBank/DDBJ databases">
        <title>Genome Sequence of Lasiodiplodia mahajangana.</title>
        <authorList>
            <person name="Buettner E."/>
        </authorList>
    </citation>
    <scope>NUCLEOTIDE SEQUENCE</scope>
    <source>
        <strain evidence="1">VT137</strain>
    </source>
</reference>
<protein>
    <submittedName>
        <fullName evidence="1">Uncharacterized protein</fullName>
    </submittedName>
</protein>
<comment type="caution">
    <text evidence="1">The sequence shown here is derived from an EMBL/GenBank/DDBJ whole genome shotgun (WGS) entry which is preliminary data.</text>
</comment>
<name>A0ACC2JWU9_9PEZI</name>
<sequence>MTILQLKPTPRDPEPAAEKTVPQADESVPLSTVTPGHVEDPVAAFDKTPSDAIAAGIEADILGFEEITLDGIHRKILKLNRRGCQLKALRHALDHACRWAFITGYKRRFDARVGLLPAVPGRPQYLAIFFSFDLPPASHIVDLENRSVTGSESWVVNPSGLAQQETKSAAQPENKMETKGMSLATKHWVAERILRLLLRIYRDITFPKRIWFMEDWGAGKPAFLLMPYSMGARGWGRLQRGTDKAYNRIITQLNDFTGPDDLSNEEEEEEQDEDAKKKAKTTLDYEDMDMPDEDEEVDMVEEDEY</sequence>
<dbReference type="EMBL" id="JAPUUL010000195">
    <property type="protein sequence ID" value="KAJ8131992.1"/>
    <property type="molecule type" value="Genomic_DNA"/>
</dbReference>
<evidence type="ECO:0000313" key="2">
    <source>
        <dbReference type="Proteomes" id="UP001153332"/>
    </source>
</evidence>
<keyword evidence="2" id="KW-1185">Reference proteome</keyword>